<sequence>MKKEEIKLTDIQRILFGETPAAFMLEVFIRTIIIYLALLLVLKLLGKRMTGQLTIAEMAVMITMGAIVAVPMQIPDRGIVQGIIILLLAVAFLRGLNYLSYKNHEAEDVIQGKVNLLVRDGIIDLPTLQKMNISRQQLFSKLRNQKIFNLGQVDRVYLEACGLFSVYQHQGKRAGLSLYPLNDLRLSDTQYNDGDYACCSCGKVSRTQQDPCANCGATEFIQAII</sequence>
<dbReference type="PANTHER" id="PTHR34582">
    <property type="entry name" value="UPF0702 TRANSMEMBRANE PROTEIN YCAP"/>
    <property type="match status" value="1"/>
</dbReference>
<accession>A0ABV6HHF8</accession>
<protein>
    <submittedName>
        <fullName evidence="9">DUF421 domain-containing protein</fullName>
    </submittedName>
</protein>
<feature type="transmembrane region" description="Helical" evidence="7">
    <location>
        <begin position="78"/>
        <end position="96"/>
    </location>
</feature>
<evidence type="ECO:0000256" key="6">
    <source>
        <dbReference type="ARBA" id="ARBA00023136"/>
    </source>
</evidence>
<name>A0ABV6HHF8_9SPHI</name>
<gene>
    <name evidence="9" type="ORF">ACFFI0_08245</name>
</gene>
<proteinExistence type="inferred from homology"/>
<evidence type="ECO:0000256" key="3">
    <source>
        <dbReference type="ARBA" id="ARBA00022475"/>
    </source>
</evidence>
<comment type="similarity">
    <text evidence="2">Belongs to the UPF0702 family.</text>
</comment>
<keyword evidence="10" id="KW-1185">Reference proteome</keyword>
<evidence type="ECO:0000313" key="10">
    <source>
        <dbReference type="Proteomes" id="UP001589774"/>
    </source>
</evidence>
<evidence type="ECO:0000313" key="9">
    <source>
        <dbReference type="EMBL" id="MFC0318297.1"/>
    </source>
</evidence>
<keyword evidence="6 7" id="KW-0472">Membrane</keyword>
<organism evidence="9 10">
    <name type="scientific">Olivibacter oleidegradans</name>
    <dbReference type="NCBI Taxonomy" id="760123"/>
    <lineage>
        <taxon>Bacteria</taxon>
        <taxon>Pseudomonadati</taxon>
        <taxon>Bacteroidota</taxon>
        <taxon>Sphingobacteriia</taxon>
        <taxon>Sphingobacteriales</taxon>
        <taxon>Sphingobacteriaceae</taxon>
        <taxon>Olivibacter</taxon>
    </lineage>
</organism>
<feature type="transmembrane region" description="Helical" evidence="7">
    <location>
        <begin position="20"/>
        <end position="42"/>
    </location>
</feature>
<keyword evidence="3" id="KW-1003">Cell membrane</keyword>
<evidence type="ECO:0000256" key="7">
    <source>
        <dbReference type="SAM" id="Phobius"/>
    </source>
</evidence>
<dbReference type="Pfam" id="PF04239">
    <property type="entry name" value="DUF421"/>
    <property type="match status" value="1"/>
</dbReference>
<keyword evidence="5 7" id="KW-1133">Transmembrane helix</keyword>
<dbReference type="InterPro" id="IPR023090">
    <property type="entry name" value="UPF0702_alpha/beta_dom_sf"/>
</dbReference>
<dbReference type="Gene3D" id="3.30.240.20">
    <property type="entry name" value="bsu07140 like domains"/>
    <property type="match status" value="1"/>
</dbReference>
<feature type="domain" description="YetF C-terminal" evidence="8">
    <location>
        <begin position="102"/>
        <end position="172"/>
    </location>
</feature>
<reference evidence="9 10" key="1">
    <citation type="submission" date="2024-09" db="EMBL/GenBank/DDBJ databases">
        <authorList>
            <person name="Sun Q."/>
            <person name="Mori K."/>
        </authorList>
    </citation>
    <scope>NUCLEOTIDE SEQUENCE [LARGE SCALE GENOMIC DNA]</scope>
    <source>
        <strain evidence="9 10">CCM 7765</strain>
    </source>
</reference>
<dbReference type="EMBL" id="JBHLWO010000001">
    <property type="protein sequence ID" value="MFC0318297.1"/>
    <property type="molecule type" value="Genomic_DNA"/>
</dbReference>
<dbReference type="RefSeq" id="WP_130856343.1">
    <property type="nucleotide sequence ID" value="NZ_JBHLWO010000001.1"/>
</dbReference>
<feature type="transmembrane region" description="Helical" evidence="7">
    <location>
        <begin position="54"/>
        <end position="72"/>
    </location>
</feature>
<evidence type="ECO:0000256" key="4">
    <source>
        <dbReference type="ARBA" id="ARBA00022692"/>
    </source>
</evidence>
<dbReference type="Proteomes" id="UP001589774">
    <property type="component" value="Unassembled WGS sequence"/>
</dbReference>
<evidence type="ECO:0000256" key="2">
    <source>
        <dbReference type="ARBA" id="ARBA00006448"/>
    </source>
</evidence>
<comment type="caution">
    <text evidence="9">The sequence shown here is derived from an EMBL/GenBank/DDBJ whole genome shotgun (WGS) entry which is preliminary data.</text>
</comment>
<dbReference type="InterPro" id="IPR007353">
    <property type="entry name" value="DUF421"/>
</dbReference>
<comment type="subcellular location">
    <subcellularLocation>
        <location evidence="1">Cell membrane</location>
        <topology evidence="1">Multi-pass membrane protein</topology>
    </subcellularLocation>
</comment>
<keyword evidence="4 7" id="KW-0812">Transmembrane</keyword>
<dbReference type="PANTHER" id="PTHR34582:SF6">
    <property type="entry name" value="UPF0702 TRANSMEMBRANE PROTEIN YCAP"/>
    <property type="match status" value="1"/>
</dbReference>
<evidence type="ECO:0000256" key="1">
    <source>
        <dbReference type="ARBA" id="ARBA00004651"/>
    </source>
</evidence>
<evidence type="ECO:0000256" key="5">
    <source>
        <dbReference type="ARBA" id="ARBA00022989"/>
    </source>
</evidence>
<evidence type="ECO:0000259" key="8">
    <source>
        <dbReference type="Pfam" id="PF04239"/>
    </source>
</evidence>